<name>A0A284QRJ9_ARMOS</name>
<dbReference type="EMBL" id="FUEG01000001">
    <property type="protein sequence ID" value="SJK99114.1"/>
    <property type="molecule type" value="Genomic_DNA"/>
</dbReference>
<proteinExistence type="predicted"/>
<protein>
    <submittedName>
        <fullName evidence="1">Uncharacterized protein</fullName>
    </submittedName>
</protein>
<reference evidence="2" key="1">
    <citation type="journal article" date="2017" name="Nat. Ecol. Evol.">
        <title>Genome expansion and lineage-specific genetic innovations in the forest pathogenic fungi Armillaria.</title>
        <authorList>
            <person name="Sipos G."/>
            <person name="Prasanna A.N."/>
            <person name="Walter M.C."/>
            <person name="O'Connor E."/>
            <person name="Balint B."/>
            <person name="Krizsan K."/>
            <person name="Kiss B."/>
            <person name="Hess J."/>
            <person name="Varga T."/>
            <person name="Slot J."/>
            <person name="Riley R."/>
            <person name="Boka B."/>
            <person name="Rigling D."/>
            <person name="Barry K."/>
            <person name="Lee J."/>
            <person name="Mihaltcheva S."/>
            <person name="LaButti K."/>
            <person name="Lipzen A."/>
            <person name="Waldron R."/>
            <person name="Moloney N.M."/>
            <person name="Sperisen C."/>
            <person name="Kredics L."/>
            <person name="Vagvoelgyi C."/>
            <person name="Patrignani A."/>
            <person name="Fitzpatrick D."/>
            <person name="Nagy I."/>
            <person name="Doyle S."/>
            <person name="Anderson J.B."/>
            <person name="Grigoriev I.V."/>
            <person name="Gueldener U."/>
            <person name="Muensterkoetter M."/>
            <person name="Nagy L.G."/>
        </authorList>
    </citation>
    <scope>NUCLEOTIDE SEQUENCE [LARGE SCALE GENOMIC DNA]</scope>
    <source>
        <strain evidence="2">C18/9</strain>
    </source>
</reference>
<gene>
    <name evidence="1" type="ORF">ARMOST_02400</name>
</gene>
<dbReference type="Proteomes" id="UP000219338">
    <property type="component" value="Unassembled WGS sequence"/>
</dbReference>
<accession>A0A284QRJ9</accession>
<evidence type="ECO:0000313" key="1">
    <source>
        <dbReference type="EMBL" id="SJK99114.1"/>
    </source>
</evidence>
<organism evidence="1 2">
    <name type="scientific">Armillaria ostoyae</name>
    <name type="common">Armillaria root rot fungus</name>
    <dbReference type="NCBI Taxonomy" id="47428"/>
    <lineage>
        <taxon>Eukaryota</taxon>
        <taxon>Fungi</taxon>
        <taxon>Dikarya</taxon>
        <taxon>Basidiomycota</taxon>
        <taxon>Agaricomycotina</taxon>
        <taxon>Agaricomycetes</taxon>
        <taxon>Agaricomycetidae</taxon>
        <taxon>Agaricales</taxon>
        <taxon>Marasmiineae</taxon>
        <taxon>Physalacriaceae</taxon>
        <taxon>Armillaria</taxon>
    </lineage>
</organism>
<dbReference type="AlphaFoldDB" id="A0A284QRJ9"/>
<evidence type="ECO:0000313" key="2">
    <source>
        <dbReference type="Proteomes" id="UP000219338"/>
    </source>
</evidence>
<sequence length="104" mass="12055">MRPIYTSMRNTLQRLFLRPCFARCKTKRTEKGVTKSKPFKVSFYTRLEANRRSDCARELPYILSLSQQLSLLLSIAQAMGVSMDILQGKGALFHSCFLEIRDYL</sequence>
<keyword evidence="2" id="KW-1185">Reference proteome</keyword>